<sequence length="188" mass="20089">MDMADIATSATVVILLAAVLAAWLRERRRTRTLLGVLHAEARGLCAEAAGLAEALARRQADGVPIDQLFLDMHALSEPQTWPGLVSSSGLMPRDILGRAVELHGHLALARARLAGLRSGPRDRAGAGLLVTTLLHAANGGEGLLCEIEARLGWPHRGEPHMPSATALVTAMEDDTPEVFDRAYWSDPV</sequence>
<feature type="transmembrane region" description="Helical" evidence="1">
    <location>
        <begin position="6"/>
        <end position="24"/>
    </location>
</feature>
<keyword evidence="1" id="KW-0472">Membrane</keyword>
<proteinExistence type="predicted"/>
<organism evidence="2 3">
    <name type="scientific">Brevundimonas abyssalis TAR-001</name>
    <dbReference type="NCBI Taxonomy" id="1391729"/>
    <lineage>
        <taxon>Bacteria</taxon>
        <taxon>Pseudomonadati</taxon>
        <taxon>Pseudomonadota</taxon>
        <taxon>Alphaproteobacteria</taxon>
        <taxon>Caulobacterales</taxon>
        <taxon>Caulobacteraceae</taxon>
        <taxon>Brevundimonas</taxon>
    </lineage>
</organism>
<gene>
    <name evidence="2" type="ORF">MBEBAB_0225</name>
</gene>
<comment type="caution">
    <text evidence="2">The sequence shown here is derived from an EMBL/GenBank/DDBJ whole genome shotgun (WGS) entry which is preliminary data.</text>
</comment>
<protein>
    <submittedName>
        <fullName evidence="2">Uncharacterized protein</fullName>
    </submittedName>
</protein>
<accession>A0A8E0NAR2</accession>
<evidence type="ECO:0000313" key="2">
    <source>
        <dbReference type="EMBL" id="GAD57975.1"/>
    </source>
</evidence>
<dbReference type="AlphaFoldDB" id="A0A8E0NAR2"/>
<keyword evidence="3" id="KW-1185">Reference proteome</keyword>
<dbReference type="RefSeq" id="WP_021696071.1">
    <property type="nucleotide sequence ID" value="NZ_BATC01000002.1"/>
</dbReference>
<reference evidence="3" key="1">
    <citation type="journal article" date="2013" name="Genome Announc.">
        <title>Draft Genome Sequence of the Dimorphic Prosthecate Bacterium Brevundimonas abyssalis TAR-001T.</title>
        <authorList>
            <person name="Tsubouchi T."/>
            <person name="Nishi S."/>
            <person name="Usui K."/>
            <person name="Shimane Y."/>
            <person name="Takaki Y."/>
            <person name="Maruyama T."/>
            <person name="Hatada Y."/>
        </authorList>
    </citation>
    <scope>NUCLEOTIDE SEQUENCE [LARGE SCALE GENOMIC DNA]</scope>
    <source>
        <strain evidence="3">TAR-001</strain>
    </source>
</reference>
<keyword evidence="1" id="KW-1133">Transmembrane helix</keyword>
<dbReference type="Proteomes" id="UP000016569">
    <property type="component" value="Unassembled WGS sequence"/>
</dbReference>
<dbReference type="EMBL" id="BATC01000002">
    <property type="protein sequence ID" value="GAD57975.1"/>
    <property type="molecule type" value="Genomic_DNA"/>
</dbReference>
<name>A0A8E0NAR2_9CAUL</name>
<keyword evidence="1" id="KW-0812">Transmembrane</keyword>
<evidence type="ECO:0000313" key="3">
    <source>
        <dbReference type="Proteomes" id="UP000016569"/>
    </source>
</evidence>
<evidence type="ECO:0000256" key="1">
    <source>
        <dbReference type="SAM" id="Phobius"/>
    </source>
</evidence>